<dbReference type="eggNOG" id="COG2842">
    <property type="taxonomic scope" value="Bacteria"/>
</dbReference>
<dbReference type="GeneID" id="98611895"/>
<organism evidence="2 3">
    <name type="scientific">Saccharophagus degradans (strain 2-40 / ATCC 43961 / DSM 17024)</name>
    <dbReference type="NCBI Taxonomy" id="203122"/>
    <lineage>
        <taxon>Bacteria</taxon>
        <taxon>Pseudomonadati</taxon>
        <taxon>Pseudomonadota</taxon>
        <taxon>Gammaproteobacteria</taxon>
        <taxon>Cellvibrionales</taxon>
        <taxon>Cellvibrionaceae</taxon>
        <taxon>Saccharophagus</taxon>
    </lineage>
</organism>
<dbReference type="STRING" id="203122.Sde_0188"/>
<dbReference type="Pfam" id="PF05621">
    <property type="entry name" value="TniB"/>
    <property type="match status" value="1"/>
</dbReference>
<dbReference type="OrthoDB" id="14765at2"/>
<feature type="domain" description="AAA+ ATPase" evidence="1">
    <location>
        <begin position="53"/>
        <end position="200"/>
    </location>
</feature>
<keyword evidence="3" id="KW-1185">Reference proteome</keyword>
<dbReference type="AlphaFoldDB" id="Q21PC7"/>
<gene>
    <name evidence="2" type="ordered locus">Sde_0188</name>
</gene>
<protein>
    <submittedName>
        <fullName evidence="2">TniB</fullName>
    </submittedName>
</protein>
<dbReference type="EMBL" id="CP000282">
    <property type="protein sequence ID" value="ABD79452.1"/>
    <property type="molecule type" value="Genomic_DNA"/>
</dbReference>
<name>Q21PC7_SACD2</name>
<dbReference type="SMART" id="SM00382">
    <property type="entry name" value="AAA"/>
    <property type="match status" value="1"/>
</dbReference>
<evidence type="ECO:0000313" key="3">
    <source>
        <dbReference type="Proteomes" id="UP000001947"/>
    </source>
</evidence>
<dbReference type="Proteomes" id="UP000001947">
    <property type="component" value="Chromosome"/>
</dbReference>
<dbReference type="SUPFAM" id="SSF52540">
    <property type="entry name" value="P-loop containing nucleoside triphosphate hydrolases"/>
    <property type="match status" value="1"/>
</dbReference>
<dbReference type="KEGG" id="sde:Sde_0188"/>
<proteinExistence type="predicted"/>
<dbReference type="Gene3D" id="3.40.50.300">
    <property type="entry name" value="P-loop containing nucleotide triphosphate hydrolases"/>
    <property type="match status" value="1"/>
</dbReference>
<evidence type="ECO:0000313" key="2">
    <source>
        <dbReference type="EMBL" id="ABD79452.1"/>
    </source>
</evidence>
<dbReference type="RefSeq" id="WP_011466676.1">
    <property type="nucleotide sequence ID" value="NC_007912.1"/>
</dbReference>
<reference evidence="2 3" key="1">
    <citation type="journal article" date="2008" name="PLoS Genet.">
        <title>Complete genome sequence of the complex carbohydrate-degrading marine bacterium, Saccharophagus degradans strain 2-40 T.</title>
        <authorList>
            <person name="Weiner R.M."/>
            <person name="Taylor L.E.II."/>
            <person name="Henrissat B."/>
            <person name="Hauser L."/>
            <person name="Land M."/>
            <person name="Coutinho P.M."/>
            <person name="Rancurel C."/>
            <person name="Saunders E.H."/>
            <person name="Longmire A.G."/>
            <person name="Zhang H."/>
            <person name="Bayer E.A."/>
            <person name="Gilbert H.J."/>
            <person name="Larimer F."/>
            <person name="Zhulin I.B."/>
            <person name="Ekborg N.A."/>
            <person name="Lamed R."/>
            <person name="Richardson P.M."/>
            <person name="Borovok I."/>
            <person name="Hutcheson S."/>
        </authorList>
    </citation>
    <scope>NUCLEOTIDE SEQUENCE [LARGE SCALE GENOMIC DNA]</scope>
    <source>
        <strain evidence="3">2-40 / ATCC 43961 / DSM 17024</strain>
    </source>
</reference>
<dbReference type="HOGENOM" id="CLU_067529_2_0_6"/>
<dbReference type="InterPro" id="IPR003593">
    <property type="entry name" value="AAA+_ATPase"/>
</dbReference>
<evidence type="ECO:0000259" key="1">
    <source>
        <dbReference type="SMART" id="SM00382"/>
    </source>
</evidence>
<dbReference type="InterPro" id="IPR027417">
    <property type="entry name" value="P-loop_NTPase"/>
</dbReference>
<accession>Q21PC7</accession>
<dbReference type="InterPro" id="IPR008868">
    <property type="entry name" value="TniB"/>
</dbReference>
<sequence length="293" mass="33380">MFEHLDESVVPIIGQSLKDKLDWVRSDFWVGYTRADEILGYLEDLMQYPKSIRMPCALLVGEPGNGKSTIVEEFSARHEVTFKETGEPIKPVLVMDMPSRPKDSEFYSQILFALRVAHKTSDGVESKKDQAHRMLLALQTRIVILDEFHDILHCTSREQRAFLAVLKKLTNLLKIPIVGVGTREAITVFHTDTQLSSRFEAIGLSKWKLDKEFIKLLVSFERLLPLAEPSYLNNREIATKLFNMSEGTIGGLNRVLVMATTEALREGKEKITLEILNKINYVKLKDYGLQANK</sequence>